<proteinExistence type="predicted"/>
<gene>
    <name evidence="1" type="ORF">B0H17DRAFT_1209169</name>
</gene>
<dbReference type="Proteomes" id="UP001221757">
    <property type="component" value="Unassembled WGS sequence"/>
</dbReference>
<keyword evidence="2" id="KW-1185">Reference proteome</keyword>
<dbReference type="EMBL" id="JARKIE010000177">
    <property type="protein sequence ID" value="KAJ7671024.1"/>
    <property type="molecule type" value="Genomic_DNA"/>
</dbReference>
<name>A0AAD7CZ23_MYCRO</name>
<organism evidence="1 2">
    <name type="scientific">Mycena rosella</name>
    <name type="common">Pink bonnet</name>
    <name type="synonym">Agaricus rosellus</name>
    <dbReference type="NCBI Taxonomy" id="1033263"/>
    <lineage>
        <taxon>Eukaryota</taxon>
        <taxon>Fungi</taxon>
        <taxon>Dikarya</taxon>
        <taxon>Basidiomycota</taxon>
        <taxon>Agaricomycotina</taxon>
        <taxon>Agaricomycetes</taxon>
        <taxon>Agaricomycetidae</taxon>
        <taxon>Agaricales</taxon>
        <taxon>Marasmiineae</taxon>
        <taxon>Mycenaceae</taxon>
        <taxon>Mycena</taxon>
    </lineage>
</organism>
<evidence type="ECO:0000313" key="2">
    <source>
        <dbReference type="Proteomes" id="UP001221757"/>
    </source>
</evidence>
<reference evidence="1" key="1">
    <citation type="submission" date="2023-03" db="EMBL/GenBank/DDBJ databases">
        <title>Massive genome expansion in bonnet fungi (Mycena s.s.) driven by repeated elements and novel gene families across ecological guilds.</title>
        <authorList>
            <consortium name="Lawrence Berkeley National Laboratory"/>
            <person name="Harder C.B."/>
            <person name="Miyauchi S."/>
            <person name="Viragh M."/>
            <person name="Kuo A."/>
            <person name="Thoen E."/>
            <person name="Andreopoulos B."/>
            <person name="Lu D."/>
            <person name="Skrede I."/>
            <person name="Drula E."/>
            <person name="Henrissat B."/>
            <person name="Morin E."/>
            <person name="Kohler A."/>
            <person name="Barry K."/>
            <person name="LaButti K."/>
            <person name="Morin E."/>
            <person name="Salamov A."/>
            <person name="Lipzen A."/>
            <person name="Mereny Z."/>
            <person name="Hegedus B."/>
            <person name="Baldrian P."/>
            <person name="Stursova M."/>
            <person name="Weitz H."/>
            <person name="Taylor A."/>
            <person name="Grigoriev I.V."/>
            <person name="Nagy L.G."/>
            <person name="Martin F."/>
            <person name="Kauserud H."/>
        </authorList>
    </citation>
    <scope>NUCLEOTIDE SEQUENCE</scope>
    <source>
        <strain evidence="1">CBHHK067</strain>
    </source>
</reference>
<evidence type="ECO:0000313" key="1">
    <source>
        <dbReference type="EMBL" id="KAJ7671024.1"/>
    </source>
</evidence>
<protein>
    <submittedName>
        <fullName evidence="1">Uncharacterized protein</fullName>
    </submittedName>
</protein>
<comment type="caution">
    <text evidence="1">The sequence shown here is derived from an EMBL/GenBank/DDBJ whole genome shotgun (WGS) entry which is preliminary data.</text>
</comment>
<accession>A0AAD7CZ23</accession>
<dbReference type="AlphaFoldDB" id="A0AAD7CZ23"/>
<sequence>MFKGFKKITLPELVVSLNDGTVPWKAPSAVSDDAGKLSVEFEKLTKRFDKVERDVGVRMNATHSLISGVQKSTLLLTERVTELTTVQQHTNLTLTAMQQEVALMRACTPLDAAERFGLGTATTPTSHAHIIAVNTPRPSSKAHTPVLPLNPASTLSAVDTLHYTALVANHDASTAVSPVDAHPRPTPFLVEHTHRQE</sequence>